<keyword evidence="4" id="KW-1185">Reference proteome</keyword>
<keyword evidence="1" id="KW-0812">Transmembrane</keyword>
<reference evidence="4" key="1">
    <citation type="journal article" date="2019" name="Int. J. Syst. Evol. Microbiol.">
        <title>The Global Catalogue of Microorganisms (GCM) 10K type strain sequencing project: providing services to taxonomists for standard genome sequencing and annotation.</title>
        <authorList>
            <consortium name="The Broad Institute Genomics Platform"/>
            <consortium name="The Broad Institute Genome Sequencing Center for Infectious Disease"/>
            <person name="Wu L."/>
            <person name="Ma J."/>
        </authorList>
    </citation>
    <scope>NUCLEOTIDE SEQUENCE [LARGE SCALE GENOMIC DNA]</scope>
    <source>
        <strain evidence="4">CGMCC 1.12769</strain>
    </source>
</reference>
<name>A0ABQ1YNW0_9BACL</name>
<dbReference type="Pfam" id="PF19701">
    <property type="entry name" value="DUF6199"/>
    <property type="match status" value="1"/>
</dbReference>
<feature type="domain" description="DUF6199" evidence="2">
    <location>
        <begin position="5"/>
        <end position="62"/>
    </location>
</feature>
<evidence type="ECO:0000256" key="1">
    <source>
        <dbReference type="SAM" id="Phobius"/>
    </source>
</evidence>
<evidence type="ECO:0000313" key="4">
    <source>
        <dbReference type="Proteomes" id="UP000659344"/>
    </source>
</evidence>
<protein>
    <recommendedName>
        <fullName evidence="2">DUF6199 domain-containing protein</fullName>
    </recommendedName>
</protein>
<dbReference type="EMBL" id="BMFT01000002">
    <property type="protein sequence ID" value="GGH31043.1"/>
    <property type="molecule type" value="Genomic_DNA"/>
</dbReference>
<dbReference type="Proteomes" id="UP000659344">
    <property type="component" value="Unassembled WGS sequence"/>
</dbReference>
<keyword evidence="1" id="KW-0472">Membrane</keyword>
<comment type="caution">
    <text evidence="3">The sequence shown here is derived from an EMBL/GenBank/DDBJ whole genome shotgun (WGS) entry which is preliminary data.</text>
</comment>
<feature type="transmembrane region" description="Helical" evidence="1">
    <location>
        <begin position="47"/>
        <end position="68"/>
    </location>
</feature>
<organism evidence="3 4">
    <name type="scientific">Paenibacillus segetis</name>
    <dbReference type="NCBI Taxonomy" id="1325360"/>
    <lineage>
        <taxon>Bacteria</taxon>
        <taxon>Bacillati</taxon>
        <taxon>Bacillota</taxon>
        <taxon>Bacilli</taxon>
        <taxon>Bacillales</taxon>
        <taxon>Paenibacillaceae</taxon>
        <taxon>Paenibacillus</taxon>
    </lineage>
</organism>
<dbReference type="InterPro" id="IPR045679">
    <property type="entry name" value="DUF6199"/>
</dbReference>
<keyword evidence="1" id="KW-1133">Transmembrane helix</keyword>
<sequence length="185" mass="20221">MNGFFGFILLIIGIISAASPNTAWYLSVGWKIKDAEPSEAALAMNRVVGVIASIVGLIILISSCASMFTGGSDAKWEKQFQQRIEAGEVSEIKFGLVDQTILTSEERMEVTDLIHEAQLEPFDPGNIWGSSGSGTISFVDGYQVDLVLFGNSGGIELHPNETENAYRIQSDSLESWIRTHITNNY</sequence>
<proteinExistence type="predicted"/>
<dbReference type="RefSeq" id="WP_188541103.1">
    <property type="nucleotide sequence ID" value="NZ_BMFT01000002.1"/>
</dbReference>
<gene>
    <name evidence="3" type="ORF">GCM10008013_34560</name>
</gene>
<accession>A0ABQ1YNW0</accession>
<evidence type="ECO:0000259" key="2">
    <source>
        <dbReference type="Pfam" id="PF19701"/>
    </source>
</evidence>
<evidence type="ECO:0000313" key="3">
    <source>
        <dbReference type="EMBL" id="GGH31043.1"/>
    </source>
</evidence>